<accession>A0A1V2GZC4</accession>
<dbReference type="EMBL" id="MLCO01000192">
    <property type="protein sequence ID" value="ONG50328.1"/>
    <property type="molecule type" value="Genomic_DNA"/>
</dbReference>
<gene>
    <name evidence="7" type="ORF">BKE38_18515</name>
</gene>
<proteinExistence type="predicted"/>
<dbReference type="OrthoDB" id="9807053at2"/>
<evidence type="ECO:0000256" key="1">
    <source>
        <dbReference type="ARBA" id="ARBA00004651"/>
    </source>
</evidence>
<keyword evidence="4 6" id="KW-1133">Transmembrane helix</keyword>
<evidence type="ECO:0000256" key="5">
    <source>
        <dbReference type="ARBA" id="ARBA00023136"/>
    </source>
</evidence>
<dbReference type="GO" id="GO:0015171">
    <property type="term" value="F:amino acid transmembrane transporter activity"/>
    <property type="evidence" value="ECO:0007669"/>
    <property type="project" value="TreeGrafter"/>
</dbReference>
<feature type="transmembrane region" description="Helical" evidence="6">
    <location>
        <begin position="6"/>
        <end position="23"/>
    </location>
</feature>
<dbReference type="PANTHER" id="PTHR30086:SF20">
    <property type="entry name" value="ARGININE EXPORTER PROTEIN ARGO-RELATED"/>
    <property type="match status" value="1"/>
</dbReference>
<evidence type="ECO:0000256" key="3">
    <source>
        <dbReference type="ARBA" id="ARBA00022692"/>
    </source>
</evidence>
<organism evidence="7 8">
    <name type="scientific">Teichococcus deserti</name>
    <dbReference type="NCBI Taxonomy" id="1817963"/>
    <lineage>
        <taxon>Bacteria</taxon>
        <taxon>Pseudomonadati</taxon>
        <taxon>Pseudomonadota</taxon>
        <taxon>Alphaproteobacteria</taxon>
        <taxon>Acetobacterales</taxon>
        <taxon>Roseomonadaceae</taxon>
        <taxon>Roseomonas</taxon>
    </lineage>
</organism>
<evidence type="ECO:0000313" key="8">
    <source>
        <dbReference type="Proteomes" id="UP000188879"/>
    </source>
</evidence>
<feature type="transmembrane region" description="Helical" evidence="6">
    <location>
        <begin position="30"/>
        <end position="49"/>
    </location>
</feature>
<feature type="transmembrane region" description="Helical" evidence="6">
    <location>
        <begin position="55"/>
        <end position="76"/>
    </location>
</feature>
<dbReference type="InterPro" id="IPR001123">
    <property type="entry name" value="LeuE-type"/>
</dbReference>
<dbReference type="Proteomes" id="UP000188879">
    <property type="component" value="Unassembled WGS sequence"/>
</dbReference>
<comment type="caution">
    <text evidence="7">The sequence shown here is derived from an EMBL/GenBank/DDBJ whole genome shotgun (WGS) entry which is preliminary data.</text>
</comment>
<keyword evidence="5 6" id="KW-0472">Membrane</keyword>
<dbReference type="PIRSF" id="PIRSF006324">
    <property type="entry name" value="LeuE"/>
    <property type="match status" value="1"/>
</dbReference>
<keyword evidence="3 6" id="KW-0812">Transmembrane</keyword>
<name>A0A1V2GZC4_9PROT</name>
<keyword evidence="2" id="KW-1003">Cell membrane</keyword>
<protein>
    <submittedName>
        <fullName evidence="7">Amino acid transporter</fullName>
    </submittedName>
</protein>
<comment type="subcellular location">
    <subcellularLocation>
        <location evidence="1">Cell membrane</location>
        <topology evidence="1">Multi-pass membrane protein</topology>
    </subcellularLocation>
</comment>
<evidence type="ECO:0000256" key="6">
    <source>
        <dbReference type="SAM" id="Phobius"/>
    </source>
</evidence>
<feature type="transmembrane region" description="Helical" evidence="6">
    <location>
        <begin position="145"/>
        <end position="166"/>
    </location>
</feature>
<keyword evidence="8" id="KW-1185">Reference proteome</keyword>
<evidence type="ECO:0000256" key="4">
    <source>
        <dbReference type="ARBA" id="ARBA00022989"/>
    </source>
</evidence>
<dbReference type="GO" id="GO:0005886">
    <property type="term" value="C:plasma membrane"/>
    <property type="evidence" value="ECO:0007669"/>
    <property type="project" value="UniProtKB-SubCell"/>
</dbReference>
<dbReference type="AlphaFoldDB" id="A0A1V2GZC4"/>
<evidence type="ECO:0000256" key="2">
    <source>
        <dbReference type="ARBA" id="ARBA00022475"/>
    </source>
</evidence>
<reference evidence="7 8" key="1">
    <citation type="submission" date="2016-10" db="EMBL/GenBank/DDBJ databases">
        <title>Draft Genome sequence of Roseomonas sp. strain M3.</title>
        <authorList>
            <person name="Subhash Y."/>
            <person name="Lee S."/>
        </authorList>
    </citation>
    <scope>NUCLEOTIDE SEQUENCE [LARGE SCALE GENOMIC DNA]</scope>
    <source>
        <strain evidence="7 8">M3</strain>
    </source>
</reference>
<dbReference type="Pfam" id="PF01810">
    <property type="entry name" value="LysE"/>
    <property type="match status" value="1"/>
</dbReference>
<feature type="transmembrane region" description="Helical" evidence="6">
    <location>
        <begin position="178"/>
        <end position="199"/>
    </location>
</feature>
<evidence type="ECO:0000313" key="7">
    <source>
        <dbReference type="EMBL" id="ONG50328.1"/>
    </source>
</evidence>
<dbReference type="PANTHER" id="PTHR30086">
    <property type="entry name" value="ARGININE EXPORTER PROTEIN ARGO"/>
    <property type="match status" value="1"/>
</dbReference>
<sequence>MFLSIVTLIVVTPGPNLFMLLGVGGRRATGFLAVLGICAAILSHVTLALVGVGAIIATSALLFTALKVAGAAYLIWMGLKSLWSLRQGGGLSVPMPAASAPPTGGRAFAMGYLTNILNPKPAIFYVAAFPQFLQAGEPGFYATGYALGLAHAGVAFSFYALVVLMMGQLTRVLLRPMVARAVKAVSGVALVLLGGRLLLARSPA</sequence>